<dbReference type="EMBL" id="CAJVPY010063764">
    <property type="protein sequence ID" value="CAG8823683.1"/>
    <property type="molecule type" value="Genomic_DNA"/>
</dbReference>
<feature type="compositionally biased region" description="Basic and acidic residues" evidence="1">
    <location>
        <begin position="1"/>
        <end position="12"/>
    </location>
</feature>
<evidence type="ECO:0000313" key="2">
    <source>
        <dbReference type="EMBL" id="CAG8823683.1"/>
    </source>
</evidence>
<sequence length="50" mass="5374">KSKEREMGEKRSGSKKVGMGKWKWESGCGEVSVGKWVWGSECGEVGVGVG</sequence>
<comment type="caution">
    <text evidence="2">The sequence shown here is derived from an EMBL/GenBank/DDBJ whole genome shotgun (WGS) entry which is preliminary data.</text>
</comment>
<feature type="non-terminal residue" evidence="2">
    <location>
        <position position="1"/>
    </location>
</feature>
<evidence type="ECO:0000313" key="3">
    <source>
        <dbReference type="Proteomes" id="UP000789405"/>
    </source>
</evidence>
<protein>
    <submittedName>
        <fullName evidence="2">7466_t:CDS:1</fullName>
    </submittedName>
</protein>
<name>A0A9N9KCX0_9GLOM</name>
<dbReference type="Proteomes" id="UP000789405">
    <property type="component" value="Unassembled WGS sequence"/>
</dbReference>
<reference evidence="2" key="1">
    <citation type="submission" date="2021-06" db="EMBL/GenBank/DDBJ databases">
        <authorList>
            <person name="Kallberg Y."/>
            <person name="Tangrot J."/>
            <person name="Rosling A."/>
        </authorList>
    </citation>
    <scope>NUCLEOTIDE SEQUENCE</scope>
    <source>
        <strain evidence="2">MA453B</strain>
    </source>
</reference>
<feature type="non-terminal residue" evidence="2">
    <location>
        <position position="50"/>
    </location>
</feature>
<gene>
    <name evidence="2" type="ORF">DERYTH_LOCUS27548</name>
</gene>
<accession>A0A9N9KCX0</accession>
<proteinExistence type="predicted"/>
<keyword evidence="3" id="KW-1185">Reference proteome</keyword>
<feature type="region of interest" description="Disordered" evidence="1">
    <location>
        <begin position="1"/>
        <end position="20"/>
    </location>
</feature>
<dbReference type="AlphaFoldDB" id="A0A9N9KCX0"/>
<organism evidence="2 3">
    <name type="scientific">Dentiscutata erythropus</name>
    <dbReference type="NCBI Taxonomy" id="1348616"/>
    <lineage>
        <taxon>Eukaryota</taxon>
        <taxon>Fungi</taxon>
        <taxon>Fungi incertae sedis</taxon>
        <taxon>Mucoromycota</taxon>
        <taxon>Glomeromycotina</taxon>
        <taxon>Glomeromycetes</taxon>
        <taxon>Diversisporales</taxon>
        <taxon>Gigasporaceae</taxon>
        <taxon>Dentiscutata</taxon>
    </lineage>
</organism>
<evidence type="ECO:0000256" key="1">
    <source>
        <dbReference type="SAM" id="MobiDB-lite"/>
    </source>
</evidence>